<feature type="compositionally biased region" description="Pro residues" evidence="1">
    <location>
        <begin position="301"/>
        <end position="310"/>
    </location>
</feature>
<dbReference type="OMA" id="VCHERRI"/>
<feature type="compositionally biased region" description="Polar residues" evidence="1">
    <location>
        <begin position="630"/>
        <end position="640"/>
    </location>
</feature>
<sequence length="640" mass="72919">MASIPTTISTISSHPVAEELTEELEQLLDIFCSDVQQQFCLDQHVATQQQLSRIKETIQQARTLLQGKWILNHQRGDEYNNSHPHLHVRQALMRTCLEMIDSYQAIAHQRQIRNLSDRQAQQWMHVDWQQLSQRFDTKAREQTQWTLLLSNLKDLQKAWHQRPHQQVNKIIHSFLMTSFDPPAGCHIVAVDRHNYAQLGLKRKAIGSRQLVFECHILSRQEQIATVSNLCQRFATVFGENAHHNLSQVDAQLKRGQPYDLQRKCQTLYQRLFLPLEAHSSSIEASQHSSFANDNNQHFHQPLPPSPPVPYLDPLQQQRVDHWYANQDQHNSRAATTSPKNNPSGQGEEADISTPINDYPHNHPSYQNETPGVTTTAGKATAVTTSAGMTFRPTPFVDTTSLTLQHIPLPNFIPSPWQWPDLLKIRQPYRPLFFGLIKRRKKRNGNSSGFFYRLRHLFYTSRKTSTTLLNKDRYQQQHHHPSTDTTTSGPFSANEAVNNANAPISSSPSSSPSGPSAPITPTPDNLSLMYPVFASISMTQLGQHFIWTSQRFYQDIMLHCQLKYQQDSAVLKEIGDDLVHMYAALQLDISRLAMQRIVTILHELNTIDPPVSEVPNIGTHDPHSALEPSDHPQSMISLEGV</sequence>
<dbReference type="AlphaFoldDB" id="A0A168LUQ7"/>
<evidence type="ECO:0000313" key="3">
    <source>
        <dbReference type="Proteomes" id="UP000078561"/>
    </source>
</evidence>
<feature type="region of interest" description="Disordered" evidence="1">
    <location>
        <begin position="284"/>
        <end position="312"/>
    </location>
</feature>
<feature type="compositionally biased region" description="Polar residues" evidence="1">
    <location>
        <begin position="482"/>
        <end position="500"/>
    </location>
</feature>
<proteinExistence type="predicted"/>
<reference evidence="2" key="1">
    <citation type="submission" date="2016-04" db="EMBL/GenBank/DDBJ databases">
        <authorList>
            <person name="Evans L.H."/>
            <person name="Alamgir A."/>
            <person name="Owens N."/>
            <person name="Weber N.D."/>
            <person name="Virtaneva K."/>
            <person name="Barbian K."/>
            <person name="Babar A."/>
            <person name="Rosenke K."/>
        </authorList>
    </citation>
    <scope>NUCLEOTIDE SEQUENCE [LARGE SCALE GENOMIC DNA]</scope>
    <source>
        <strain evidence="2">CBS 101.48</strain>
    </source>
</reference>
<dbReference type="STRING" id="4829.A0A168LUQ7"/>
<keyword evidence="3" id="KW-1185">Reference proteome</keyword>
<dbReference type="Proteomes" id="UP000078561">
    <property type="component" value="Unassembled WGS sequence"/>
</dbReference>
<organism evidence="2">
    <name type="scientific">Absidia glauca</name>
    <name type="common">Pin mould</name>
    <dbReference type="NCBI Taxonomy" id="4829"/>
    <lineage>
        <taxon>Eukaryota</taxon>
        <taxon>Fungi</taxon>
        <taxon>Fungi incertae sedis</taxon>
        <taxon>Mucoromycota</taxon>
        <taxon>Mucoromycotina</taxon>
        <taxon>Mucoromycetes</taxon>
        <taxon>Mucorales</taxon>
        <taxon>Cunninghamellaceae</taxon>
        <taxon>Absidia</taxon>
    </lineage>
</organism>
<feature type="region of interest" description="Disordered" evidence="1">
    <location>
        <begin position="617"/>
        <end position="640"/>
    </location>
</feature>
<dbReference type="EMBL" id="LT551814">
    <property type="protein sequence ID" value="SAL97541.1"/>
    <property type="molecule type" value="Genomic_DNA"/>
</dbReference>
<dbReference type="InParanoid" id="A0A168LUQ7"/>
<dbReference type="OrthoDB" id="2357632at2759"/>
<evidence type="ECO:0000313" key="2">
    <source>
        <dbReference type="EMBL" id="SAL97541.1"/>
    </source>
</evidence>
<feature type="compositionally biased region" description="Polar residues" evidence="1">
    <location>
        <begin position="328"/>
        <end position="344"/>
    </location>
</feature>
<gene>
    <name evidence="2" type="primary">ABSGL_03039.1 scaffold 4127</name>
</gene>
<feature type="compositionally biased region" description="Low complexity" evidence="1">
    <location>
        <begin position="501"/>
        <end position="519"/>
    </location>
</feature>
<feature type="region of interest" description="Disordered" evidence="1">
    <location>
        <begin position="328"/>
        <end position="361"/>
    </location>
</feature>
<feature type="compositionally biased region" description="Basic and acidic residues" evidence="1">
    <location>
        <begin position="619"/>
        <end position="629"/>
    </location>
</feature>
<evidence type="ECO:0000256" key="1">
    <source>
        <dbReference type="SAM" id="MobiDB-lite"/>
    </source>
</evidence>
<protein>
    <submittedName>
        <fullName evidence="2">Uncharacterized protein</fullName>
    </submittedName>
</protein>
<accession>A0A168LUQ7</accession>
<feature type="region of interest" description="Disordered" evidence="1">
    <location>
        <begin position="471"/>
        <end position="519"/>
    </location>
</feature>
<name>A0A168LUQ7_ABSGL</name>